<feature type="domain" description="C3H1-type" evidence="6">
    <location>
        <begin position="304"/>
        <end position="331"/>
    </location>
</feature>
<dbReference type="EMBL" id="JAEPRD010000061">
    <property type="protein sequence ID" value="KAG2202375.1"/>
    <property type="molecule type" value="Genomic_DNA"/>
</dbReference>
<organism evidence="7 8">
    <name type="scientific">Mucor saturninus</name>
    <dbReference type="NCBI Taxonomy" id="64648"/>
    <lineage>
        <taxon>Eukaryota</taxon>
        <taxon>Fungi</taxon>
        <taxon>Fungi incertae sedis</taxon>
        <taxon>Mucoromycota</taxon>
        <taxon>Mucoromycotina</taxon>
        <taxon>Mucoromycetes</taxon>
        <taxon>Mucorales</taxon>
        <taxon>Mucorineae</taxon>
        <taxon>Mucoraceae</taxon>
        <taxon>Mucor</taxon>
    </lineage>
</organism>
<evidence type="ECO:0000256" key="5">
    <source>
        <dbReference type="SAM" id="MobiDB-lite"/>
    </source>
</evidence>
<protein>
    <recommendedName>
        <fullName evidence="6">C3H1-type domain-containing protein</fullName>
    </recommendedName>
</protein>
<keyword evidence="1 4" id="KW-0479">Metal-binding</keyword>
<dbReference type="GO" id="GO:0005634">
    <property type="term" value="C:nucleus"/>
    <property type="evidence" value="ECO:0007669"/>
    <property type="project" value="TreeGrafter"/>
</dbReference>
<dbReference type="Pfam" id="PF10453">
    <property type="entry name" value="NUFIP1"/>
    <property type="match status" value="1"/>
</dbReference>
<dbReference type="PANTHER" id="PTHR13309">
    <property type="entry name" value="NUCLEAR FRAGILE X MENTAL RETARDATION PROTEIN INTERACTING PROTEIN 1"/>
    <property type="match status" value="1"/>
</dbReference>
<evidence type="ECO:0000259" key="6">
    <source>
        <dbReference type="PROSITE" id="PS50103"/>
    </source>
</evidence>
<dbReference type="Proteomes" id="UP000603453">
    <property type="component" value="Unassembled WGS sequence"/>
</dbReference>
<keyword evidence="2 4" id="KW-0863">Zinc-finger</keyword>
<dbReference type="OrthoDB" id="273070at2759"/>
<feature type="compositionally biased region" description="Basic and acidic residues" evidence="5">
    <location>
        <begin position="172"/>
        <end position="187"/>
    </location>
</feature>
<keyword evidence="8" id="KW-1185">Reference proteome</keyword>
<dbReference type="GO" id="GO:0000492">
    <property type="term" value="P:box C/D snoRNP assembly"/>
    <property type="evidence" value="ECO:0007669"/>
    <property type="project" value="TreeGrafter"/>
</dbReference>
<dbReference type="SMART" id="SM00356">
    <property type="entry name" value="ZnF_C3H1"/>
    <property type="match status" value="1"/>
</dbReference>
<proteinExistence type="predicted"/>
<dbReference type="InterPro" id="IPR036855">
    <property type="entry name" value="Znf_CCCH_sf"/>
</dbReference>
<dbReference type="PROSITE" id="PS50103">
    <property type="entry name" value="ZF_C3H1"/>
    <property type="match status" value="1"/>
</dbReference>
<dbReference type="InterPro" id="IPR039136">
    <property type="entry name" value="NUFIP1-like"/>
</dbReference>
<evidence type="ECO:0000256" key="4">
    <source>
        <dbReference type="PROSITE-ProRule" id="PRU00723"/>
    </source>
</evidence>
<evidence type="ECO:0000256" key="3">
    <source>
        <dbReference type="ARBA" id="ARBA00022833"/>
    </source>
</evidence>
<reference evidence="7" key="1">
    <citation type="submission" date="2020-12" db="EMBL/GenBank/DDBJ databases">
        <title>Metabolic potential, ecology and presence of endohyphal bacteria is reflected in genomic diversity of Mucoromycotina.</title>
        <authorList>
            <person name="Muszewska A."/>
            <person name="Okrasinska A."/>
            <person name="Steczkiewicz K."/>
            <person name="Drgas O."/>
            <person name="Orlowska M."/>
            <person name="Perlinska-Lenart U."/>
            <person name="Aleksandrzak-Piekarczyk T."/>
            <person name="Szatraj K."/>
            <person name="Zielenkiewicz U."/>
            <person name="Pilsyk S."/>
            <person name="Malc E."/>
            <person name="Mieczkowski P."/>
            <person name="Kruszewska J.S."/>
            <person name="Biernat P."/>
            <person name="Pawlowska J."/>
        </authorList>
    </citation>
    <scope>NUCLEOTIDE SEQUENCE</scope>
    <source>
        <strain evidence="7">WA0000017839</strain>
    </source>
</reference>
<dbReference type="GO" id="GO:0003723">
    <property type="term" value="F:RNA binding"/>
    <property type="evidence" value="ECO:0007669"/>
    <property type="project" value="InterPro"/>
</dbReference>
<feature type="region of interest" description="Disordered" evidence="5">
    <location>
        <begin position="172"/>
        <end position="199"/>
    </location>
</feature>
<dbReference type="AlphaFoldDB" id="A0A8H7R1W9"/>
<dbReference type="SUPFAM" id="SSF90229">
    <property type="entry name" value="CCCH zinc finger"/>
    <property type="match status" value="1"/>
</dbReference>
<feature type="region of interest" description="Disordered" evidence="5">
    <location>
        <begin position="386"/>
        <end position="425"/>
    </location>
</feature>
<name>A0A8H7R1W9_9FUNG</name>
<feature type="region of interest" description="Disordered" evidence="5">
    <location>
        <begin position="217"/>
        <end position="293"/>
    </location>
</feature>
<dbReference type="InterPro" id="IPR019496">
    <property type="entry name" value="NUFIP1_cons_dom"/>
</dbReference>
<keyword evidence="3 4" id="KW-0862">Zinc</keyword>
<dbReference type="PANTHER" id="PTHR13309:SF0">
    <property type="entry name" value="FMR1-INTERACTING PROTEIN NUFIP1"/>
    <property type="match status" value="1"/>
</dbReference>
<feature type="compositionally biased region" description="Basic and acidic residues" evidence="5">
    <location>
        <begin position="324"/>
        <end position="335"/>
    </location>
</feature>
<feature type="zinc finger region" description="C3H1-type" evidence="4">
    <location>
        <begin position="304"/>
        <end position="331"/>
    </location>
</feature>
<dbReference type="Gene3D" id="4.10.1000.10">
    <property type="entry name" value="Zinc finger, CCCH-type"/>
    <property type="match status" value="1"/>
</dbReference>
<feature type="compositionally biased region" description="Basic and acidic residues" evidence="5">
    <location>
        <begin position="247"/>
        <end position="264"/>
    </location>
</feature>
<feature type="region of interest" description="Disordered" evidence="5">
    <location>
        <begin position="324"/>
        <end position="343"/>
    </location>
</feature>
<feature type="compositionally biased region" description="Basic and acidic residues" evidence="5">
    <location>
        <begin position="221"/>
        <end position="240"/>
    </location>
</feature>
<evidence type="ECO:0000313" key="8">
    <source>
        <dbReference type="Proteomes" id="UP000603453"/>
    </source>
</evidence>
<feature type="compositionally biased region" description="Acidic residues" evidence="5">
    <location>
        <begin position="272"/>
        <end position="281"/>
    </location>
</feature>
<accession>A0A8H7R1W9</accession>
<evidence type="ECO:0000256" key="2">
    <source>
        <dbReference type="ARBA" id="ARBA00022771"/>
    </source>
</evidence>
<comment type="caution">
    <text evidence="7">The sequence shown here is derived from an EMBL/GenBank/DDBJ whole genome shotgun (WGS) entry which is preliminary data.</text>
</comment>
<sequence>MDGNSQNNDNGQNIGGFAYGNYPEYYYQQYYSSSQPQIPQGDPSNALTSMVYQLQQQSQQRQAIGAMAAASISSVIGGRQQQVEYNASYYNGAQDQRSVINYDDLSLTNASASAQEPTKETPDPYSATKPKLCCNRWLKSSIAVAQHEKLHIKCPSCEHMCLKSALQEHEENFHGKEKKESDKKPSRPDGIIPANAPRIETPEELEAWIAARKKNWPSKDNVARKEQEDAEKEARGEISTKKRVANKRKEQQNVKKQKLEEKKNSLVAQYDSDSDSENDIMDLEKDAVSSKDPSAVGKILLPEDRPKRKCKYFLVNKCSKGDECEFSHEKPETKQKQKHPKAAPTFRKKPNLLFKLLEREIQQEHNVILQCLRYIVDQNYFGKGEKREMANNDPVPSELIYDETRDPNLTLDKSDIGQSKNMGDDIEAIEADNQEVATDLLEQTQANEVDIP</sequence>
<dbReference type="GO" id="GO:0008270">
    <property type="term" value="F:zinc ion binding"/>
    <property type="evidence" value="ECO:0007669"/>
    <property type="project" value="UniProtKB-KW"/>
</dbReference>
<gene>
    <name evidence="7" type="ORF">INT47_008846</name>
</gene>
<dbReference type="InterPro" id="IPR000571">
    <property type="entry name" value="Znf_CCCH"/>
</dbReference>
<evidence type="ECO:0000256" key="1">
    <source>
        <dbReference type="ARBA" id="ARBA00022723"/>
    </source>
</evidence>
<evidence type="ECO:0000313" key="7">
    <source>
        <dbReference type="EMBL" id="KAG2202375.1"/>
    </source>
</evidence>